<dbReference type="PIRSF" id="PIRSF004633">
    <property type="entry name" value="UCP_PLP_oxd"/>
    <property type="match status" value="1"/>
</dbReference>
<dbReference type="InterPro" id="IPR014419">
    <property type="entry name" value="HutZ"/>
</dbReference>
<dbReference type="Gene3D" id="2.30.110.10">
    <property type="entry name" value="Electron Transport, Fmn-binding Protein, Chain A"/>
    <property type="match status" value="1"/>
</dbReference>
<dbReference type="InterPro" id="IPR012349">
    <property type="entry name" value="Split_barrel_FMN-bd"/>
</dbReference>
<dbReference type="SUPFAM" id="SSF50475">
    <property type="entry name" value="FMN-binding split barrel"/>
    <property type="match status" value="1"/>
</dbReference>
<comment type="caution">
    <text evidence="2">The sequence shown here is derived from an EMBL/GenBank/DDBJ whole genome shotgun (WGS) entry which is preliminary data.</text>
</comment>
<gene>
    <name evidence="2" type="ORF">EDC62_2119</name>
</gene>
<evidence type="ECO:0000259" key="1">
    <source>
        <dbReference type="Pfam" id="PF01243"/>
    </source>
</evidence>
<accession>A0A3N4U9E9</accession>
<dbReference type="EMBL" id="RKQL01000005">
    <property type="protein sequence ID" value="RPE64995.1"/>
    <property type="molecule type" value="Genomic_DNA"/>
</dbReference>
<reference evidence="2 3" key="1">
    <citation type="submission" date="2018-11" db="EMBL/GenBank/DDBJ databases">
        <title>Genomic Encyclopedia of Type Strains, Phase IV (KMG-IV): sequencing the most valuable type-strain genomes for metagenomic binning, comparative biology and taxonomic classification.</title>
        <authorList>
            <person name="Goeker M."/>
        </authorList>
    </citation>
    <scope>NUCLEOTIDE SEQUENCE [LARGE SCALE GENOMIC DNA]</scope>
    <source>
        <strain evidence="2 3">DSM 101684</strain>
    </source>
</reference>
<keyword evidence="3" id="KW-1185">Reference proteome</keyword>
<dbReference type="Pfam" id="PF01243">
    <property type="entry name" value="PNPOx_N"/>
    <property type="match status" value="1"/>
</dbReference>
<dbReference type="Proteomes" id="UP000272193">
    <property type="component" value="Unassembled WGS sequence"/>
</dbReference>
<dbReference type="GO" id="GO:0005737">
    <property type="term" value="C:cytoplasm"/>
    <property type="evidence" value="ECO:0007669"/>
    <property type="project" value="UniProtKB-ARBA"/>
</dbReference>
<evidence type="ECO:0000313" key="2">
    <source>
        <dbReference type="EMBL" id="RPE64995.1"/>
    </source>
</evidence>
<dbReference type="AlphaFoldDB" id="A0A3N4U9E9"/>
<dbReference type="InterPro" id="IPR011576">
    <property type="entry name" value="Pyridox_Oxase_N"/>
</dbReference>
<protein>
    <recommendedName>
        <fullName evidence="1">Pyridoxamine 5'-phosphate oxidase N-terminal domain-containing protein</fullName>
    </recommendedName>
</protein>
<proteinExistence type="predicted"/>
<dbReference type="PANTHER" id="PTHR13343:SF24">
    <property type="entry name" value="OS07G0573800 PROTEIN"/>
    <property type="match status" value="1"/>
</dbReference>
<dbReference type="RefSeq" id="WP_124223455.1">
    <property type="nucleotide sequence ID" value="NZ_RKQL01000005.1"/>
</dbReference>
<dbReference type="OrthoDB" id="9790961at2"/>
<name>A0A3N4U9E9_9BURK</name>
<evidence type="ECO:0000313" key="3">
    <source>
        <dbReference type="Proteomes" id="UP000272193"/>
    </source>
</evidence>
<dbReference type="PANTHER" id="PTHR13343">
    <property type="entry name" value="CREG1 PROTEIN"/>
    <property type="match status" value="1"/>
</dbReference>
<feature type="domain" description="Pyridoxamine 5'-phosphate oxidase N-terminal" evidence="1">
    <location>
        <begin position="15"/>
        <end position="148"/>
    </location>
</feature>
<organism evidence="2 3">
    <name type="scientific">Tibeticola sediminis</name>
    <dbReference type="NCBI Taxonomy" id="1917811"/>
    <lineage>
        <taxon>Bacteria</taxon>
        <taxon>Pseudomonadati</taxon>
        <taxon>Pseudomonadota</taxon>
        <taxon>Betaproteobacteria</taxon>
        <taxon>Burkholderiales</taxon>
        <taxon>Comamonadaceae</taxon>
        <taxon>Tibeticola</taxon>
    </lineage>
</organism>
<sequence>MSATEPSSHLPRLHRALGDLLRAQRVAALGTLDAQDPTQPFVSMVPYALLPDGAGFVIHVSGLAPHTANLQAAPRAALMVMASEPETGPVHALPRVSIDVRAETPVPHSPAWERARDAYLARFPEAEPMTALADFRFVTLSPTRARQVAGFGAARTVEADELAAVLAYAAAAPAP</sequence>